<reference evidence="2 3" key="1">
    <citation type="journal article" date="2018" name="Evol. Lett.">
        <title>Horizontal gene cluster transfer increased hallucinogenic mushroom diversity.</title>
        <authorList>
            <person name="Reynolds H.T."/>
            <person name="Vijayakumar V."/>
            <person name="Gluck-Thaler E."/>
            <person name="Korotkin H.B."/>
            <person name="Matheny P.B."/>
            <person name="Slot J.C."/>
        </authorList>
    </citation>
    <scope>NUCLEOTIDE SEQUENCE [LARGE SCALE GENOMIC DNA]</scope>
    <source>
        <strain evidence="2 3">2631</strain>
    </source>
</reference>
<organism evidence="2 3">
    <name type="scientific">Psilocybe cyanescens</name>
    <dbReference type="NCBI Taxonomy" id="93625"/>
    <lineage>
        <taxon>Eukaryota</taxon>
        <taxon>Fungi</taxon>
        <taxon>Dikarya</taxon>
        <taxon>Basidiomycota</taxon>
        <taxon>Agaricomycotina</taxon>
        <taxon>Agaricomycetes</taxon>
        <taxon>Agaricomycetidae</taxon>
        <taxon>Agaricales</taxon>
        <taxon>Agaricineae</taxon>
        <taxon>Strophariaceae</taxon>
        <taxon>Psilocybe</taxon>
    </lineage>
</organism>
<dbReference type="InParanoid" id="A0A409XP80"/>
<evidence type="ECO:0000313" key="2">
    <source>
        <dbReference type="EMBL" id="PPQ92558.1"/>
    </source>
</evidence>
<feature type="region of interest" description="Disordered" evidence="1">
    <location>
        <begin position="1"/>
        <end position="89"/>
    </location>
</feature>
<dbReference type="Proteomes" id="UP000283269">
    <property type="component" value="Unassembled WGS sequence"/>
</dbReference>
<accession>A0A409XP80</accession>
<keyword evidence="3" id="KW-1185">Reference proteome</keyword>
<evidence type="ECO:0000256" key="1">
    <source>
        <dbReference type="SAM" id="MobiDB-lite"/>
    </source>
</evidence>
<evidence type="ECO:0000313" key="3">
    <source>
        <dbReference type="Proteomes" id="UP000283269"/>
    </source>
</evidence>
<dbReference type="EMBL" id="NHYD01001028">
    <property type="protein sequence ID" value="PPQ92558.1"/>
    <property type="molecule type" value="Genomic_DNA"/>
</dbReference>
<comment type="caution">
    <text evidence="2">The sequence shown here is derived from an EMBL/GenBank/DDBJ whole genome shotgun (WGS) entry which is preliminary data.</text>
</comment>
<feature type="compositionally biased region" description="Polar residues" evidence="1">
    <location>
        <begin position="68"/>
        <end position="81"/>
    </location>
</feature>
<protein>
    <submittedName>
        <fullName evidence="2">Uncharacterized protein</fullName>
    </submittedName>
</protein>
<sequence length="89" mass="9904">MNRFEEAGLRPQKFAGQLPKRSSIRNSGSPSSARRHLGVPRKSNNVERNTLVADPSRSFQMIPETEIGVTQGSKEQNQKENVLSAISIR</sequence>
<gene>
    <name evidence="2" type="ORF">CVT25_010391</name>
</gene>
<name>A0A409XP80_PSICY</name>
<dbReference type="AlphaFoldDB" id="A0A409XP80"/>
<proteinExistence type="predicted"/>